<keyword evidence="3" id="KW-1185">Reference proteome</keyword>
<sequence length="146" mass="16846">MRADAVAKSAAQEIDVKAQEQARIKTEKYARRRRTIEAKARERAKQRQEMEIKAQERARIKRREARRKARRGALGSTRRKYGKLPPAALDTRLVTDARKNIHGRSIVIPMNVPGVIWIAAIRFSQEQIRLYTPKTLISKYSLAARL</sequence>
<organism evidence="2 3">
    <name type="scientific">Mortierella polycephala</name>
    <dbReference type="NCBI Taxonomy" id="41804"/>
    <lineage>
        <taxon>Eukaryota</taxon>
        <taxon>Fungi</taxon>
        <taxon>Fungi incertae sedis</taxon>
        <taxon>Mucoromycota</taxon>
        <taxon>Mortierellomycotina</taxon>
        <taxon>Mortierellomycetes</taxon>
        <taxon>Mortierellales</taxon>
        <taxon>Mortierellaceae</taxon>
        <taxon>Mortierella</taxon>
    </lineage>
</organism>
<comment type="caution">
    <text evidence="2">The sequence shown here is derived from an EMBL/GenBank/DDBJ whole genome shotgun (WGS) entry which is preliminary data.</text>
</comment>
<evidence type="ECO:0000256" key="1">
    <source>
        <dbReference type="SAM" id="MobiDB-lite"/>
    </source>
</evidence>
<accession>A0A9P6PK58</accession>
<protein>
    <submittedName>
        <fullName evidence="2">Uncharacterized protein</fullName>
    </submittedName>
</protein>
<evidence type="ECO:0000313" key="3">
    <source>
        <dbReference type="Proteomes" id="UP000726737"/>
    </source>
</evidence>
<evidence type="ECO:0000313" key="2">
    <source>
        <dbReference type="EMBL" id="KAG0247057.1"/>
    </source>
</evidence>
<dbReference type="Proteomes" id="UP000726737">
    <property type="component" value="Unassembled WGS sequence"/>
</dbReference>
<dbReference type="EMBL" id="JAAAJA010001637">
    <property type="protein sequence ID" value="KAG0247057.1"/>
    <property type="molecule type" value="Genomic_DNA"/>
</dbReference>
<dbReference type="AlphaFoldDB" id="A0A9P6PK58"/>
<name>A0A9P6PK58_9FUNG</name>
<reference evidence="2" key="1">
    <citation type="journal article" date="2020" name="Fungal Divers.">
        <title>Resolving the Mortierellaceae phylogeny through synthesis of multi-gene phylogenetics and phylogenomics.</title>
        <authorList>
            <person name="Vandepol N."/>
            <person name="Liber J."/>
            <person name="Desiro A."/>
            <person name="Na H."/>
            <person name="Kennedy M."/>
            <person name="Barry K."/>
            <person name="Grigoriev I.V."/>
            <person name="Miller A.N."/>
            <person name="O'Donnell K."/>
            <person name="Stajich J.E."/>
            <person name="Bonito G."/>
        </authorList>
    </citation>
    <scope>NUCLEOTIDE SEQUENCE</scope>
    <source>
        <strain evidence="2">KOD948</strain>
    </source>
</reference>
<feature type="region of interest" description="Disordered" evidence="1">
    <location>
        <begin position="57"/>
        <end position="82"/>
    </location>
</feature>
<proteinExistence type="predicted"/>
<feature type="compositionally biased region" description="Basic residues" evidence="1">
    <location>
        <begin position="59"/>
        <end position="82"/>
    </location>
</feature>
<gene>
    <name evidence="2" type="ORF">BG011_002111</name>
</gene>